<keyword evidence="6" id="KW-0460">Magnesium</keyword>
<sequence length="413" mass="45339">MVLRSDQEHRTKLSPFEILTLTALQLFEQAGVDVVVMEVGMGGRLDATNVIDTECILISGLTAVDLDHQAFLGNTVGAIATEKAGIARQDKPFVVGPQSRSNQDAVTQAVKRRVEEVGAQLCEPVKVEKAEMEAPFVFRDPGEFRPPKGTTIQASIPLLSSTPIRAVLPLHGAHQLDNLSTALGIVQALLSLDDPRLDLRKLITLEAVQKGIENVQWRGRLSWHEYSDLGRRIPVLVDGAHNLASSLTLRTYIDSLLSPSLTNRKRLHFTYILALSHSPPKKPKDTLEPLFTLTSDPTSSPPFSMSAAFVTFTPPTDMPWVRPVPPTDLALSVREILSSESAPPTWTPSRDVHLGEGDKNVYLKEALDWAAKFHDHGSLEDTDDVQQLIVVAGSLYLVADFYRLFDGFSTIAS</sequence>
<name>A0A4Q2DMS0_9AGAR</name>
<dbReference type="SUPFAM" id="SSF53244">
    <property type="entry name" value="MurD-like peptide ligases, peptide-binding domain"/>
    <property type="match status" value="1"/>
</dbReference>
<evidence type="ECO:0000256" key="6">
    <source>
        <dbReference type="ARBA" id="ARBA00022842"/>
    </source>
</evidence>
<keyword evidence="5" id="KW-0067">ATP-binding</keyword>
<dbReference type="NCBIfam" id="TIGR01499">
    <property type="entry name" value="folC"/>
    <property type="match status" value="1"/>
</dbReference>
<dbReference type="GO" id="GO:0005829">
    <property type="term" value="C:cytosol"/>
    <property type="evidence" value="ECO:0007669"/>
    <property type="project" value="TreeGrafter"/>
</dbReference>
<keyword evidence="2" id="KW-0436">Ligase</keyword>
<dbReference type="GO" id="GO:0046872">
    <property type="term" value="F:metal ion binding"/>
    <property type="evidence" value="ECO:0007669"/>
    <property type="project" value="UniProtKB-KW"/>
</dbReference>
<dbReference type="SUPFAM" id="SSF53623">
    <property type="entry name" value="MurD-like peptide ligases, catalytic domain"/>
    <property type="match status" value="1"/>
</dbReference>
<dbReference type="InterPro" id="IPR036565">
    <property type="entry name" value="Mur-like_cat_sf"/>
</dbReference>
<dbReference type="AlphaFoldDB" id="A0A4Q2DMS0"/>
<dbReference type="GO" id="GO:0004326">
    <property type="term" value="F:tetrahydrofolylpolyglutamate synthase activity"/>
    <property type="evidence" value="ECO:0007669"/>
    <property type="project" value="InterPro"/>
</dbReference>
<keyword evidence="8" id="KW-1185">Reference proteome</keyword>
<dbReference type="GO" id="GO:0005524">
    <property type="term" value="F:ATP binding"/>
    <property type="evidence" value="ECO:0007669"/>
    <property type="project" value="UniProtKB-KW"/>
</dbReference>
<evidence type="ECO:0000256" key="2">
    <source>
        <dbReference type="ARBA" id="ARBA00022598"/>
    </source>
</evidence>
<comment type="similarity">
    <text evidence="1">Belongs to the folylpolyglutamate synthase family.</text>
</comment>
<dbReference type="EMBL" id="SDEE01000106">
    <property type="protein sequence ID" value="RXW21480.1"/>
    <property type="molecule type" value="Genomic_DNA"/>
</dbReference>
<dbReference type="PANTHER" id="PTHR11136">
    <property type="entry name" value="FOLYLPOLYGLUTAMATE SYNTHASE-RELATED"/>
    <property type="match status" value="1"/>
</dbReference>
<dbReference type="InterPro" id="IPR001645">
    <property type="entry name" value="Folylpolyglutamate_synth"/>
</dbReference>
<evidence type="ECO:0000256" key="5">
    <source>
        <dbReference type="ARBA" id="ARBA00022840"/>
    </source>
</evidence>
<dbReference type="Gene3D" id="3.90.190.20">
    <property type="entry name" value="Mur ligase, C-terminal domain"/>
    <property type="match status" value="1"/>
</dbReference>
<evidence type="ECO:0000256" key="4">
    <source>
        <dbReference type="ARBA" id="ARBA00022741"/>
    </source>
</evidence>
<keyword evidence="3" id="KW-0479">Metal-binding</keyword>
<dbReference type="Proteomes" id="UP000290288">
    <property type="component" value="Unassembled WGS sequence"/>
</dbReference>
<dbReference type="UniPathway" id="UPA00850"/>
<dbReference type="Gene3D" id="3.40.1190.10">
    <property type="entry name" value="Mur-like, catalytic domain"/>
    <property type="match status" value="1"/>
</dbReference>
<evidence type="ECO:0000313" key="8">
    <source>
        <dbReference type="Proteomes" id="UP000290288"/>
    </source>
</evidence>
<gene>
    <name evidence="7" type="ORF">EST38_g4376</name>
</gene>
<dbReference type="STRING" id="2316362.A0A4Q2DMS0"/>
<comment type="caution">
    <text evidence="7">The sequence shown here is derived from an EMBL/GenBank/DDBJ whole genome shotgun (WGS) entry which is preliminary data.</text>
</comment>
<protein>
    <recommendedName>
        <fullName evidence="9">Folylpolyglutamate synthase</fullName>
    </recommendedName>
</protein>
<reference evidence="7 8" key="1">
    <citation type="submission" date="2019-01" db="EMBL/GenBank/DDBJ databases">
        <title>Draft genome sequence of Psathyrella aberdarensis IHI B618.</title>
        <authorList>
            <person name="Buettner E."/>
            <person name="Kellner H."/>
        </authorList>
    </citation>
    <scope>NUCLEOTIDE SEQUENCE [LARGE SCALE GENOMIC DNA]</scope>
    <source>
        <strain evidence="7 8">IHI B618</strain>
    </source>
</reference>
<dbReference type="PROSITE" id="PS01012">
    <property type="entry name" value="FOLYLPOLYGLU_SYNT_2"/>
    <property type="match status" value="1"/>
</dbReference>
<dbReference type="PANTHER" id="PTHR11136:SF0">
    <property type="entry name" value="DIHYDROFOLATE SYNTHETASE-RELATED"/>
    <property type="match status" value="1"/>
</dbReference>
<keyword evidence="4" id="KW-0547">Nucleotide-binding</keyword>
<dbReference type="GO" id="GO:0008841">
    <property type="term" value="F:dihydrofolate synthase activity"/>
    <property type="evidence" value="ECO:0007669"/>
    <property type="project" value="TreeGrafter"/>
</dbReference>
<dbReference type="InterPro" id="IPR036615">
    <property type="entry name" value="Mur_ligase_C_dom_sf"/>
</dbReference>
<evidence type="ECO:0000256" key="1">
    <source>
        <dbReference type="ARBA" id="ARBA00008276"/>
    </source>
</evidence>
<evidence type="ECO:0000256" key="3">
    <source>
        <dbReference type="ARBA" id="ARBA00022723"/>
    </source>
</evidence>
<dbReference type="InterPro" id="IPR018109">
    <property type="entry name" value="Folylpolyglutamate_synth_CS"/>
</dbReference>
<organism evidence="7 8">
    <name type="scientific">Candolleomyces aberdarensis</name>
    <dbReference type="NCBI Taxonomy" id="2316362"/>
    <lineage>
        <taxon>Eukaryota</taxon>
        <taxon>Fungi</taxon>
        <taxon>Dikarya</taxon>
        <taxon>Basidiomycota</taxon>
        <taxon>Agaricomycotina</taxon>
        <taxon>Agaricomycetes</taxon>
        <taxon>Agaricomycetidae</taxon>
        <taxon>Agaricales</taxon>
        <taxon>Agaricineae</taxon>
        <taxon>Psathyrellaceae</taxon>
        <taxon>Candolleomyces</taxon>
    </lineage>
</organism>
<dbReference type="GO" id="GO:0005739">
    <property type="term" value="C:mitochondrion"/>
    <property type="evidence" value="ECO:0007669"/>
    <property type="project" value="TreeGrafter"/>
</dbReference>
<proteinExistence type="inferred from homology"/>
<accession>A0A4Q2DMS0</accession>
<dbReference type="OrthoDB" id="5212574at2759"/>
<evidence type="ECO:0008006" key="9">
    <source>
        <dbReference type="Google" id="ProtNLM"/>
    </source>
</evidence>
<evidence type="ECO:0000313" key="7">
    <source>
        <dbReference type="EMBL" id="RXW21480.1"/>
    </source>
</evidence>